<dbReference type="InterPro" id="IPR000630">
    <property type="entry name" value="Ribosomal_uS8"/>
</dbReference>
<dbReference type="GO" id="GO:0005737">
    <property type="term" value="C:cytoplasm"/>
    <property type="evidence" value="ECO:0007669"/>
    <property type="project" value="UniProtKB-ARBA"/>
</dbReference>
<protein>
    <recommendedName>
        <fullName evidence="4">Small ribosomal subunit protein uS8</fullName>
    </recommendedName>
    <alternativeName>
        <fullName evidence="5">30S ribosomal protein S8</fullName>
    </alternativeName>
</protein>
<sequence length="124" mass="14080">MDPVANMFVIIKNGYMANKVNVLVPYSKFKFDIVKVLEKQKFIGKISKKENKIEIDLLYENQKPKIQEIRKISKLGLRVYSKSKHINSVRGGRGLTIISTPEGVMTGAEARKKNLGGEVICQLW</sequence>
<dbReference type="AlphaFoldDB" id="A0A0G0WPZ6"/>
<evidence type="ECO:0000256" key="2">
    <source>
        <dbReference type="ARBA" id="ARBA00022980"/>
    </source>
</evidence>
<evidence type="ECO:0000256" key="4">
    <source>
        <dbReference type="ARBA" id="ARBA00035258"/>
    </source>
</evidence>
<evidence type="ECO:0000256" key="3">
    <source>
        <dbReference type="ARBA" id="ARBA00023274"/>
    </source>
</evidence>
<reference evidence="7 8" key="1">
    <citation type="journal article" date="2015" name="Nature">
        <title>rRNA introns, odd ribosomes, and small enigmatic genomes across a large radiation of phyla.</title>
        <authorList>
            <person name="Brown C.T."/>
            <person name="Hug L.A."/>
            <person name="Thomas B.C."/>
            <person name="Sharon I."/>
            <person name="Castelle C.J."/>
            <person name="Singh A."/>
            <person name="Wilkins M.J."/>
            <person name="Williams K.H."/>
            <person name="Banfield J.F."/>
        </authorList>
    </citation>
    <scope>NUCLEOTIDE SEQUENCE [LARGE SCALE GENOMIC DNA]</scope>
</reference>
<dbReference type="PANTHER" id="PTHR11758">
    <property type="entry name" value="40S RIBOSOMAL PROTEIN S15A"/>
    <property type="match status" value="1"/>
</dbReference>
<dbReference type="GO" id="GO:0006412">
    <property type="term" value="P:translation"/>
    <property type="evidence" value="ECO:0007669"/>
    <property type="project" value="InterPro"/>
</dbReference>
<dbReference type="Gene3D" id="3.30.1370.30">
    <property type="match status" value="1"/>
</dbReference>
<evidence type="ECO:0000313" key="7">
    <source>
        <dbReference type="EMBL" id="KKR86545.1"/>
    </source>
</evidence>
<accession>A0A0G0WPZ6</accession>
<gene>
    <name evidence="7" type="ORF">UU34_C0013G0021</name>
</gene>
<dbReference type="Pfam" id="PF00410">
    <property type="entry name" value="Ribosomal_S8"/>
    <property type="match status" value="1"/>
</dbReference>
<dbReference type="InterPro" id="IPR047863">
    <property type="entry name" value="Ribosomal_uS8_CS"/>
</dbReference>
<name>A0A0G0WPZ6_9BACT</name>
<dbReference type="GO" id="GO:0005840">
    <property type="term" value="C:ribosome"/>
    <property type="evidence" value="ECO:0007669"/>
    <property type="project" value="UniProtKB-KW"/>
</dbReference>
<comment type="caution">
    <text evidence="7">The sequence shown here is derived from an EMBL/GenBank/DDBJ whole genome shotgun (WGS) entry which is preliminary data.</text>
</comment>
<proteinExistence type="inferred from homology"/>
<dbReference type="NCBIfam" id="NF001109">
    <property type="entry name" value="PRK00136.1"/>
    <property type="match status" value="1"/>
</dbReference>
<dbReference type="PROSITE" id="PS00053">
    <property type="entry name" value="RIBOSOMAL_S8"/>
    <property type="match status" value="1"/>
</dbReference>
<dbReference type="GO" id="GO:0003735">
    <property type="term" value="F:structural constituent of ribosome"/>
    <property type="evidence" value="ECO:0007669"/>
    <property type="project" value="InterPro"/>
</dbReference>
<organism evidence="7 8">
    <name type="scientific">Candidatus Curtissbacteria bacterium GW2011_GWA1_41_11</name>
    <dbReference type="NCBI Taxonomy" id="1618409"/>
    <lineage>
        <taxon>Bacteria</taxon>
        <taxon>Candidatus Curtissiibacteriota</taxon>
    </lineage>
</organism>
<dbReference type="Gene3D" id="3.30.1490.10">
    <property type="match status" value="1"/>
</dbReference>
<evidence type="ECO:0000256" key="5">
    <source>
        <dbReference type="ARBA" id="ARBA00035525"/>
    </source>
</evidence>
<keyword evidence="3 6" id="KW-0687">Ribonucleoprotein</keyword>
<dbReference type="EMBL" id="LCAG01000013">
    <property type="protein sequence ID" value="KKR86545.1"/>
    <property type="molecule type" value="Genomic_DNA"/>
</dbReference>
<evidence type="ECO:0000313" key="8">
    <source>
        <dbReference type="Proteomes" id="UP000034854"/>
    </source>
</evidence>
<evidence type="ECO:0000256" key="6">
    <source>
        <dbReference type="RuleBase" id="RU003660"/>
    </source>
</evidence>
<dbReference type="Proteomes" id="UP000034854">
    <property type="component" value="Unassembled WGS sequence"/>
</dbReference>
<dbReference type="GO" id="GO:1990904">
    <property type="term" value="C:ribonucleoprotein complex"/>
    <property type="evidence" value="ECO:0007669"/>
    <property type="project" value="UniProtKB-KW"/>
</dbReference>
<dbReference type="FunFam" id="3.30.1490.10:FF:000001">
    <property type="entry name" value="30S ribosomal protein S8"/>
    <property type="match status" value="1"/>
</dbReference>
<dbReference type="SUPFAM" id="SSF56047">
    <property type="entry name" value="Ribosomal protein S8"/>
    <property type="match status" value="1"/>
</dbReference>
<dbReference type="InterPro" id="IPR035987">
    <property type="entry name" value="Ribosomal_uS8_sf"/>
</dbReference>
<comment type="similarity">
    <text evidence="1 6">Belongs to the universal ribosomal protein uS8 family.</text>
</comment>
<keyword evidence="2 6" id="KW-0689">Ribosomal protein</keyword>
<evidence type="ECO:0000256" key="1">
    <source>
        <dbReference type="ARBA" id="ARBA00006471"/>
    </source>
</evidence>